<accession>A0A0W0SVD6</accession>
<evidence type="ECO:0000256" key="1">
    <source>
        <dbReference type="SAM" id="MobiDB-lite"/>
    </source>
</evidence>
<evidence type="ECO:0000313" key="2">
    <source>
        <dbReference type="EMBL" id="KTC87249.1"/>
    </source>
</evidence>
<name>A0A0W0SVD6_9GAMM</name>
<feature type="region of interest" description="Disordered" evidence="1">
    <location>
        <begin position="281"/>
        <end position="419"/>
    </location>
</feature>
<gene>
    <name evidence="2" type="ORF">Ldro_0868</name>
</gene>
<evidence type="ECO:0000313" key="3">
    <source>
        <dbReference type="Proteomes" id="UP000054736"/>
    </source>
</evidence>
<feature type="compositionally biased region" description="Low complexity" evidence="1">
    <location>
        <begin position="338"/>
        <end position="370"/>
    </location>
</feature>
<feature type="compositionally biased region" description="Acidic residues" evidence="1">
    <location>
        <begin position="281"/>
        <end position="294"/>
    </location>
</feature>
<reference evidence="2 3" key="1">
    <citation type="submission" date="2015-11" db="EMBL/GenBank/DDBJ databases">
        <title>Genomic analysis of 38 Legionella species identifies large and diverse effector repertoires.</title>
        <authorList>
            <person name="Burstein D."/>
            <person name="Amaro F."/>
            <person name="Zusman T."/>
            <person name="Lifshitz Z."/>
            <person name="Cohen O."/>
            <person name="Gilbert J.A."/>
            <person name="Pupko T."/>
            <person name="Shuman H.A."/>
            <person name="Segal G."/>
        </authorList>
    </citation>
    <scope>NUCLEOTIDE SEQUENCE [LARGE SCALE GENOMIC DNA]</scope>
    <source>
        <strain evidence="2 3">ATCC 700990</strain>
    </source>
</reference>
<organism evidence="2 3">
    <name type="scientific">Legionella drozanskii LLAP-1</name>
    <dbReference type="NCBI Taxonomy" id="1212489"/>
    <lineage>
        <taxon>Bacteria</taxon>
        <taxon>Pseudomonadati</taxon>
        <taxon>Pseudomonadota</taxon>
        <taxon>Gammaproteobacteria</taxon>
        <taxon>Legionellales</taxon>
        <taxon>Legionellaceae</taxon>
        <taxon>Legionella</taxon>
    </lineage>
</organism>
<feature type="compositionally biased region" description="Basic and acidic residues" evidence="1">
    <location>
        <begin position="315"/>
        <end position="334"/>
    </location>
</feature>
<feature type="compositionally biased region" description="Acidic residues" evidence="1">
    <location>
        <begin position="301"/>
        <end position="314"/>
    </location>
</feature>
<comment type="caution">
    <text evidence="2">The sequence shown here is derived from an EMBL/GenBank/DDBJ whole genome shotgun (WGS) entry which is preliminary data.</text>
</comment>
<dbReference type="PATRIC" id="fig|1212489.4.peg.909"/>
<dbReference type="Proteomes" id="UP000054736">
    <property type="component" value="Unassembled WGS sequence"/>
</dbReference>
<proteinExistence type="predicted"/>
<dbReference type="EMBL" id="LNXY01000020">
    <property type="protein sequence ID" value="KTC87249.1"/>
    <property type="molecule type" value="Genomic_DNA"/>
</dbReference>
<keyword evidence="3" id="KW-1185">Reference proteome</keyword>
<sequence>MKLIQVYVRNDWLQQNTNRQKFREVEPKDVLSISAKVLKAAPLLTIATAGMSKGMLTQSMSLLNFSMHILKQAHTGIGNVGKNKGCSFYEDIDLLKQKKLAGTLDGHPELPYAKLWLATDEDSSVIETGVLFYSKTEAAKFAEMYSSLDKYTQSGFYKYKGISVQIKEDDLPTFEKEMLDYLKVRENRLWSQLIQTQAVSGEHFIANYTDEYVATTELSETSVIQIDFPETVSQKELEKYFPETLKSLVKEEEKKLSSANIAEFESTNVYEALVQNVEELSDSELEDSEIEVDEFSGYGAELEEVESASEEYEKETEKGKEKPKSYLNKNKEEVVSPTTTSAQSASSGLSSQAEGQLIKESSFQSSSVDSDINPQASGKLSKKSPLVQSMSEGIFKTKEKEAKTDELTPDSESDATLKH</sequence>
<protein>
    <submittedName>
        <fullName evidence="2">Uncharacterized protein</fullName>
    </submittedName>
</protein>
<dbReference type="AlphaFoldDB" id="A0A0W0SVD6"/>
<feature type="compositionally biased region" description="Basic and acidic residues" evidence="1">
    <location>
        <begin position="395"/>
        <end position="406"/>
    </location>
</feature>